<evidence type="ECO:0000256" key="1">
    <source>
        <dbReference type="SAM" id="SignalP"/>
    </source>
</evidence>
<feature type="domain" description="Glutaminase A central" evidence="2">
    <location>
        <begin position="342"/>
        <end position="680"/>
    </location>
</feature>
<evidence type="ECO:0000313" key="5">
    <source>
        <dbReference type="Proteomes" id="UP000736335"/>
    </source>
</evidence>
<organism evidence="4 5">
    <name type="scientific">Thelephora terrestris</name>
    <dbReference type="NCBI Taxonomy" id="56493"/>
    <lineage>
        <taxon>Eukaryota</taxon>
        <taxon>Fungi</taxon>
        <taxon>Dikarya</taxon>
        <taxon>Basidiomycota</taxon>
        <taxon>Agaricomycotina</taxon>
        <taxon>Agaricomycetes</taxon>
        <taxon>Thelephorales</taxon>
        <taxon>Thelephoraceae</taxon>
        <taxon>Thelephora</taxon>
    </lineage>
</organism>
<dbReference type="InterPro" id="IPR052743">
    <property type="entry name" value="Glutaminase_GtaA"/>
</dbReference>
<dbReference type="Pfam" id="PF16335">
    <property type="entry name" value="GtaA_6_Hairpin"/>
    <property type="match status" value="1"/>
</dbReference>
<evidence type="ECO:0008006" key="6">
    <source>
        <dbReference type="Google" id="ProtNLM"/>
    </source>
</evidence>
<dbReference type="Proteomes" id="UP000736335">
    <property type="component" value="Unassembled WGS sequence"/>
</dbReference>
<gene>
    <name evidence="4" type="ORF">BJ322DRAFT_1171975</name>
</gene>
<feature type="signal peptide" evidence="1">
    <location>
        <begin position="1"/>
        <end position="20"/>
    </location>
</feature>
<evidence type="ECO:0000259" key="2">
    <source>
        <dbReference type="Pfam" id="PF16335"/>
    </source>
</evidence>
<dbReference type="PANTHER" id="PTHR31987">
    <property type="entry name" value="GLUTAMINASE A-RELATED"/>
    <property type="match status" value="1"/>
</dbReference>
<dbReference type="InterPro" id="IPR033433">
    <property type="entry name" value="GtaA_N"/>
</dbReference>
<reference evidence="4" key="1">
    <citation type="journal article" date="2020" name="Nat. Commun.">
        <title>Large-scale genome sequencing of mycorrhizal fungi provides insights into the early evolution of symbiotic traits.</title>
        <authorList>
            <person name="Miyauchi S."/>
            <person name="Kiss E."/>
            <person name="Kuo A."/>
            <person name="Drula E."/>
            <person name="Kohler A."/>
            <person name="Sanchez-Garcia M."/>
            <person name="Morin E."/>
            <person name="Andreopoulos B."/>
            <person name="Barry K.W."/>
            <person name="Bonito G."/>
            <person name="Buee M."/>
            <person name="Carver A."/>
            <person name="Chen C."/>
            <person name="Cichocki N."/>
            <person name="Clum A."/>
            <person name="Culley D."/>
            <person name="Crous P.W."/>
            <person name="Fauchery L."/>
            <person name="Girlanda M."/>
            <person name="Hayes R.D."/>
            <person name="Keri Z."/>
            <person name="LaButti K."/>
            <person name="Lipzen A."/>
            <person name="Lombard V."/>
            <person name="Magnuson J."/>
            <person name="Maillard F."/>
            <person name="Murat C."/>
            <person name="Nolan M."/>
            <person name="Ohm R.A."/>
            <person name="Pangilinan J."/>
            <person name="Pereira M.F."/>
            <person name="Perotto S."/>
            <person name="Peter M."/>
            <person name="Pfister S."/>
            <person name="Riley R."/>
            <person name="Sitrit Y."/>
            <person name="Stielow J.B."/>
            <person name="Szollosi G."/>
            <person name="Zifcakova L."/>
            <person name="Stursova M."/>
            <person name="Spatafora J.W."/>
            <person name="Tedersoo L."/>
            <person name="Vaario L.M."/>
            <person name="Yamada A."/>
            <person name="Yan M."/>
            <person name="Wang P."/>
            <person name="Xu J."/>
            <person name="Bruns T."/>
            <person name="Baldrian P."/>
            <person name="Vilgalys R."/>
            <person name="Dunand C."/>
            <person name="Henrissat B."/>
            <person name="Grigoriev I.V."/>
            <person name="Hibbett D."/>
            <person name="Nagy L.G."/>
            <person name="Martin F.M."/>
        </authorList>
    </citation>
    <scope>NUCLEOTIDE SEQUENCE</scope>
    <source>
        <strain evidence="4">UH-Tt-Lm1</strain>
    </source>
</reference>
<keyword evidence="5" id="KW-1185">Reference proteome</keyword>
<keyword evidence="1" id="KW-0732">Signal</keyword>
<reference evidence="4" key="2">
    <citation type="submission" date="2020-11" db="EMBL/GenBank/DDBJ databases">
        <authorList>
            <consortium name="DOE Joint Genome Institute"/>
            <person name="Kuo A."/>
            <person name="Miyauchi S."/>
            <person name="Kiss E."/>
            <person name="Drula E."/>
            <person name="Kohler A."/>
            <person name="Sanchez-Garcia M."/>
            <person name="Andreopoulos B."/>
            <person name="Barry K.W."/>
            <person name="Bonito G."/>
            <person name="Buee M."/>
            <person name="Carver A."/>
            <person name="Chen C."/>
            <person name="Cichocki N."/>
            <person name="Clum A."/>
            <person name="Culley D."/>
            <person name="Crous P.W."/>
            <person name="Fauchery L."/>
            <person name="Girlanda M."/>
            <person name="Hayes R."/>
            <person name="Keri Z."/>
            <person name="Labutti K."/>
            <person name="Lipzen A."/>
            <person name="Lombard V."/>
            <person name="Magnuson J."/>
            <person name="Maillard F."/>
            <person name="Morin E."/>
            <person name="Murat C."/>
            <person name="Nolan M."/>
            <person name="Ohm R."/>
            <person name="Pangilinan J."/>
            <person name="Pereira M."/>
            <person name="Perotto S."/>
            <person name="Peter M."/>
            <person name="Riley R."/>
            <person name="Sitrit Y."/>
            <person name="Stielow B."/>
            <person name="Szollosi G."/>
            <person name="Zifcakova L."/>
            <person name="Stursova M."/>
            <person name="Spatafora J.W."/>
            <person name="Tedersoo L."/>
            <person name="Vaario L.-M."/>
            <person name="Yamada A."/>
            <person name="Yan M."/>
            <person name="Wang P."/>
            <person name="Xu J."/>
            <person name="Bruns T."/>
            <person name="Baldrian P."/>
            <person name="Vilgalys R."/>
            <person name="Henrissat B."/>
            <person name="Grigoriev I.V."/>
            <person name="Hibbett D."/>
            <person name="Nagy L.G."/>
            <person name="Martin F.M."/>
        </authorList>
    </citation>
    <scope>NUCLEOTIDE SEQUENCE</scope>
    <source>
        <strain evidence="4">UH-Tt-Lm1</strain>
    </source>
</reference>
<dbReference type="EMBL" id="WIUZ02000002">
    <property type="protein sequence ID" value="KAF9791309.1"/>
    <property type="molecule type" value="Genomic_DNA"/>
</dbReference>
<comment type="caution">
    <text evidence="4">The sequence shown here is derived from an EMBL/GenBank/DDBJ whole genome shotgun (WGS) entry which is preliminary data.</text>
</comment>
<dbReference type="OrthoDB" id="3918848at2759"/>
<sequence length="728" mass="79458">MPLHPLSFLQLLLAASFALAQNWSVNPFTPPAAPLAVRGPYLQTWLNQGVTNGSLNSGWQSYRDGSKLTWTGFLRVDGILFDWLGDRQNYTPAVQKDFTFTSTKTIITMACGSVDLTATFLSPIEPTDLVNQSIPLSYLGIEVASNDGNPHQVQLYTDIDGEWLAQPDQVVQWNTTVGDVVTHQFWLQNQTQFGEVNGRLRYGNIIYSTPQVTGLTYQIGSSGVVKPAFQAAGALNNSADPQFRAIQTNWPTLAFAHDLGTVLTTKTPPIVYAVGYVRDPLVQLWGLPNVNNLRGPYYLTRFNSISDMITAFLNDYTNALARATDFDGNLTSDAMAITSQDNDYANILALSVRQMFGNIELTSGWDGTTYVQTDIMAFLNDGVRCTHCSILFQMTDGCFQTIGKYLLEPILAYQVANPVQDGYAVHDIGDSYPNITGPSSVTYPVEASGDQLIMALSYTQKTSDNSLITKYQSLYDQFGTYLTQNGLYMASQDSSDSFAGALPNQTNLAVKSIVALKAASEIFLILGDTNKSQHYDSVATSFLAQWQNVALSLDKSHYTLSYRNDPSWGLLYNLYADRLLGFNMFPSSVYETQTKWYATKLGQYGIPLDSRSSDAKTDWQLWTAATVTDASLRTTMIGLVKKYVSSGINSGPFPDRYNSANGKMATFVDRTVAGGHFAVLVVPDVVQGSSNGSDGVNGTNGKGNGGVTTTVSPAITVALTLFVTLVLS</sequence>
<dbReference type="Pfam" id="PF17168">
    <property type="entry name" value="DUF5127"/>
    <property type="match status" value="1"/>
</dbReference>
<proteinExistence type="predicted"/>
<name>A0A9P6HNW2_9AGAM</name>
<dbReference type="AlphaFoldDB" id="A0A9P6HNW2"/>
<evidence type="ECO:0000313" key="4">
    <source>
        <dbReference type="EMBL" id="KAF9791309.1"/>
    </source>
</evidence>
<evidence type="ECO:0000259" key="3">
    <source>
        <dbReference type="Pfam" id="PF17168"/>
    </source>
</evidence>
<dbReference type="PANTHER" id="PTHR31987:SF1">
    <property type="entry name" value="GLUTAMINASE A"/>
    <property type="match status" value="1"/>
</dbReference>
<feature type="chain" id="PRO_5040296278" description="Glutaminase" evidence="1">
    <location>
        <begin position="21"/>
        <end position="728"/>
    </location>
</feature>
<dbReference type="InterPro" id="IPR032514">
    <property type="entry name" value="GtaA_central"/>
</dbReference>
<protein>
    <recommendedName>
        <fullName evidence="6">Glutaminase</fullName>
    </recommendedName>
</protein>
<feature type="domain" description="Glutaminase A N-terminal" evidence="3">
    <location>
        <begin position="103"/>
        <end position="333"/>
    </location>
</feature>
<accession>A0A9P6HNW2</accession>